<organism evidence="1">
    <name type="scientific">Siphoviridae sp. ctK0l2</name>
    <dbReference type="NCBI Taxonomy" id="2826243"/>
    <lineage>
        <taxon>Viruses</taxon>
        <taxon>Duplodnaviria</taxon>
        <taxon>Heunggongvirae</taxon>
        <taxon>Uroviricota</taxon>
        <taxon>Caudoviricetes</taxon>
    </lineage>
</organism>
<name>A0A8S5NK68_9CAUD</name>
<evidence type="ECO:0000313" key="1">
    <source>
        <dbReference type="EMBL" id="DAD94756.1"/>
    </source>
</evidence>
<sequence>MADNIVNVYVGENLSEDILVSEGSLVIDKFNLFLDSFFEIEMDTLQVYFGGLKKASPLIVTGNGEDVPLLLNFYGDIASDSDTLVLDSFFNQKGSPIKDYQLYRLFDPATHDLFYKEEKLEVDEVGNVLLSKIPKGLPFVQLEARRKG</sequence>
<dbReference type="EMBL" id="BK015181">
    <property type="protein sequence ID" value="DAD94756.1"/>
    <property type="molecule type" value="Genomic_DNA"/>
</dbReference>
<protein>
    <submittedName>
        <fullName evidence="1">Uncharacterized protein</fullName>
    </submittedName>
</protein>
<proteinExistence type="predicted"/>
<reference evidence="1" key="1">
    <citation type="journal article" date="2021" name="Proc. Natl. Acad. Sci. U.S.A.">
        <title>A Catalog of Tens of Thousands of Viruses from Human Metagenomes Reveals Hidden Associations with Chronic Diseases.</title>
        <authorList>
            <person name="Tisza M.J."/>
            <person name="Buck C.B."/>
        </authorList>
    </citation>
    <scope>NUCLEOTIDE SEQUENCE</scope>
    <source>
        <strain evidence="1">CtK0l2</strain>
    </source>
</reference>
<accession>A0A8S5NK68</accession>